<keyword evidence="1" id="KW-0472">Membrane</keyword>
<dbReference type="STRING" id="641238.SAMN04490244_111105"/>
<proteinExistence type="predicted"/>
<sequence length="543" mass="58465">MRRAAGLLAAAAILYVVLAQPNHPGAMTWGALTLVPQELPLILAALVALPGGAVAATIRAALVLMLTASAVLKAADAATYVAFGRSFDVMVDLPLVVSAWQLGRGTLGLPLALLAAGALILTVLILVLALWWATGRWTALTLPRRGRRMWLASCGAVIAASVAVMVVQIGMVRGTIDPPMNPPGAAFTTRLGIERVTEARKTARQLAAFREAARTDPLAGTGPLFDRLDGHDILLTFVESYGRASFDNPLYSGTHVGTLERYESRLRDAGLAMRSGYLRSPVRGGQSWLAHATLASGLTISDQTRYRALLASDRRGLPHLARAGGRHTAAVMPAITLDWPEVEHMGFDTVLVAESLGYRGPPFNWVTMPDQFTLAAMDRRLRSGPTAPAAPLLAEIALISSHAPWTPVPELVPWENVGDGSVFARWANAGDPPEIVWQDHDRVRDQYRKAIDYALQSILSYADTRADPRPLIVVLGDHQPAGFVAQSDSYDVPVHLIGPPDVVALFDAWDWQEGLVPRDDVRVWPMAAFRDRFVGALSSGLSP</sequence>
<dbReference type="RefSeq" id="WP_092695743.1">
    <property type="nucleotide sequence ID" value="NZ_FOGU01000011.1"/>
</dbReference>
<keyword evidence="1" id="KW-1133">Transmembrane helix</keyword>
<dbReference type="InterPro" id="IPR017850">
    <property type="entry name" value="Alkaline_phosphatase_core_sf"/>
</dbReference>
<dbReference type="SUPFAM" id="SSF53649">
    <property type="entry name" value="Alkaline phosphatase-like"/>
    <property type="match status" value="1"/>
</dbReference>
<organism evidence="2 3">
    <name type="scientific">Tranquillimonas rosea</name>
    <dbReference type="NCBI Taxonomy" id="641238"/>
    <lineage>
        <taxon>Bacteria</taxon>
        <taxon>Pseudomonadati</taxon>
        <taxon>Pseudomonadota</taxon>
        <taxon>Alphaproteobacteria</taxon>
        <taxon>Rhodobacterales</taxon>
        <taxon>Roseobacteraceae</taxon>
        <taxon>Tranquillimonas</taxon>
    </lineage>
</organism>
<gene>
    <name evidence="2" type="ORF">SAMN04490244_111105</name>
</gene>
<keyword evidence="3" id="KW-1185">Reference proteome</keyword>
<protein>
    <recommendedName>
        <fullName evidence="4">Phosphoglycerol transferase MdoB</fullName>
    </recommendedName>
</protein>
<keyword evidence="1" id="KW-0812">Transmembrane</keyword>
<reference evidence="2 3" key="1">
    <citation type="submission" date="2016-10" db="EMBL/GenBank/DDBJ databases">
        <authorList>
            <person name="de Groot N.N."/>
        </authorList>
    </citation>
    <scope>NUCLEOTIDE SEQUENCE [LARGE SCALE GENOMIC DNA]</scope>
    <source>
        <strain evidence="2 3">DSM 23042</strain>
    </source>
</reference>
<evidence type="ECO:0000256" key="1">
    <source>
        <dbReference type="SAM" id="Phobius"/>
    </source>
</evidence>
<dbReference type="Proteomes" id="UP000198885">
    <property type="component" value="Unassembled WGS sequence"/>
</dbReference>
<dbReference type="OrthoDB" id="1376015at2"/>
<dbReference type="AlphaFoldDB" id="A0A1H9WLP4"/>
<feature type="transmembrane region" description="Helical" evidence="1">
    <location>
        <begin position="43"/>
        <end position="66"/>
    </location>
</feature>
<dbReference type="EMBL" id="FOGU01000011">
    <property type="protein sequence ID" value="SES34741.1"/>
    <property type="molecule type" value="Genomic_DNA"/>
</dbReference>
<accession>A0A1H9WLP4</accession>
<evidence type="ECO:0000313" key="3">
    <source>
        <dbReference type="Proteomes" id="UP000198885"/>
    </source>
</evidence>
<evidence type="ECO:0008006" key="4">
    <source>
        <dbReference type="Google" id="ProtNLM"/>
    </source>
</evidence>
<name>A0A1H9WLP4_9RHOB</name>
<feature type="transmembrane region" description="Helical" evidence="1">
    <location>
        <begin position="149"/>
        <end position="171"/>
    </location>
</feature>
<dbReference type="Gene3D" id="3.40.720.10">
    <property type="entry name" value="Alkaline Phosphatase, subunit A"/>
    <property type="match status" value="1"/>
</dbReference>
<feature type="transmembrane region" description="Helical" evidence="1">
    <location>
        <begin position="112"/>
        <end position="133"/>
    </location>
</feature>
<evidence type="ECO:0000313" key="2">
    <source>
        <dbReference type="EMBL" id="SES34741.1"/>
    </source>
</evidence>